<dbReference type="AlphaFoldDB" id="A0A2S2NP03"/>
<dbReference type="EMBL" id="GGMR01006304">
    <property type="protein sequence ID" value="MBY18923.1"/>
    <property type="molecule type" value="Transcribed_RNA"/>
</dbReference>
<reference evidence="1" key="1">
    <citation type="submission" date="2018-04" db="EMBL/GenBank/DDBJ databases">
        <title>Transcriptome of Schizaphis graminum biotype I.</title>
        <authorList>
            <person name="Scully E.D."/>
            <person name="Geib S.M."/>
            <person name="Palmer N.A."/>
            <person name="Koch K."/>
            <person name="Bradshaw J."/>
            <person name="Heng-Moss T."/>
            <person name="Sarath G."/>
        </authorList>
    </citation>
    <scope>NUCLEOTIDE SEQUENCE</scope>
</reference>
<organism evidence="1">
    <name type="scientific">Schizaphis graminum</name>
    <name type="common">Green bug aphid</name>
    <dbReference type="NCBI Taxonomy" id="13262"/>
    <lineage>
        <taxon>Eukaryota</taxon>
        <taxon>Metazoa</taxon>
        <taxon>Ecdysozoa</taxon>
        <taxon>Arthropoda</taxon>
        <taxon>Hexapoda</taxon>
        <taxon>Insecta</taxon>
        <taxon>Pterygota</taxon>
        <taxon>Neoptera</taxon>
        <taxon>Paraneoptera</taxon>
        <taxon>Hemiptera</taxon>
        <taxon>Sternorrhyncha</taxon>
        <taxon>Aphidomorpha</taxon>
        <taxon>Aphidoidea</taxon>
        <taxon>Aphididae</taxon>
        <taxon>Aphidini</taxon>
        <taxon>Schizaphis</taxon>
    </lineage>
</organism>
<evidence type="ECO:0000313" key="1">
    <source>
        <dbReference type="EMBL" id="MBY18923.1"/>
    </source>
</evidence>
<sequence>MIFFDCLTVFFPNCFWYKLSLDEIRFPQSASAKSHPDRVFYLPVSSTTRKDHMYAYGTKIARKKFKPSVNDILCSAQVLKCTQNSTKTLQLLHGIVGQFVKNLLEFKVLVSST</sequence>
<gene>
    <name evidence="1" type="ORF">g.33055</name>
</gene>
<accession>A0A2S2NP03</accession>
<name>A0A2S2NP03_SCHGA</name>
<protein>
    <submittedName>
        <fullName evidence="1">Uncharacterized protein</fullName>
    </submittedName>
</protein>
<proteinExistence type="predicted"/>